<dbReference type="EMBL" id="ML979134">
    <property type="protein sequence ID" value="KAF1917247.1"/>
    <property type="molecule type" value="Genomic_DNA"/>
</dbReference>
<evidence type="ECO:0000256" key="1">
    <source>
        <dbReference type="SAM" id="Phobius"/>
    </source>
</evidence>
<reference evidence="2" key="1">
    <citation type="journal article" date="2020" name="Stud. Mycol.">
        <title>101 Dothideomycetes genomes: a test case for predicting lifestyles and emergence of pathogens.</title>
        <authorList>
            <person name="Haridas S."/>
            <person name="Albert R."/>
            <person name="Binder M."/>
            <person name="Bloem J."/>
            <person name="Labutti K."/>
            <person name="Salamov A."/>
            <person name="Andreopoulos B."/>
            <person name="Baker S."/>
            <person name="Barry K."/>
            <person name="Bills G."/>
            <person name="Bluhm B."/>
            <person name="Cannon C."/>
            <person name="Castanera R."/>
            <person name="Culley D."/>
            <person name="Daum C."/>
            <person name="Ezra D."/>
            <person name="Gonzalez J."/>
            <person name="Henrissat B."/>
            <person name="Kuo A."/>
            <person name="Liang C."/>
            <person name="Lipzen A."/>
            <person name="Lutzoni F."/>
            <person name="Magnuson J."/>
            <person name="Mondo S."/>
            <person name="Nolan M."/>
            <person name="Ohm R."/>
            <person name="Pangilinan J."/>
            <person name="Park H.-J."/>
            <person name="Ramirez L."/>
            <person name="Alfaro M."/>
            <person name="Sun H."/>
            <person name="Tritt A."/>
            <person name="Yoshinaga Y."/>
            <person name="Zwiers L.-H."/>
            <person name="Turgeon B."/>
            <person name="Goodwin S."/>
            <person name="Spatafora J."/>
            <person name="Crous P."/>
            <person name="Grigoriev I."/>
        </authorList>
    </citation>
    <scope>NUCLEOTIDE SEQUENCE</scope>
    <source>
        <strain evidence="2">HMLAC05119</strain>
    </source>
</reference>
<feature type="transmembrane region" description="Helical" evidence="1">
    <location>
        <begin position="28"/>
        <end position="51"/>
    </location>
</feature>
<proteinExistence type="predicted"/>
<keyword evidence="3" id="KW-1185">Reference proteome</keyword>
<keyword evidence="1" id="KW-0472">Membrane</keyword>
<dbReference type="Proteomes" id="UP000800096">
    <property type="component" value="Unassembled WGS sequence"/>
</dbReference>
<gene>
    <name evidence="2" type="ORF">BDU57DRAFT_513387</name>
</gene>
<evidence type="ECO:0000313" key="2">
    <source>
        <dbReference type="EMBL" id="KAF1917247.1"/>
    </source>
</evidence>
<protein>
    <submittedName>
        <fullName evidence="2">Uncharacterized protein</fullName>
    </submittedName>
</protein>
<sequence length="62" mass="7333">MPRCTFLKQRSPPLGSTINFEFSQRYQVPRTICFTVMLSIKAFIVTVLRLCTRKKYCKESRL</sequence>
<accession>A0A6A5QTI0</accession>
<organism evidence="2 3">
    <name type="scientific">Ampelomyces quisqualis</name>
    <name type="common">Powdery mildew agent</name>
    <dbReference type="NCBI Taxonomy" id="50730"/>
    <lineage>
        <taxon>Eukaryota</taxon>
        <taxon>Fungi</taxon>
        <taxon>Dikarya</taxon>
        <taxon>Ascomycota</taxon>
        <taxon>Pezizomycotina</taxon>
        <taxon>Dothideomycetes</taxon>
        <taxon>Pleosporomycetidae</taxon>
        <taxon>Pleosporales</taxon>
        <taxon>Pleosporineae</taxon>
        <taxon>Phaeosphaeriaceae</taxon>
        <taxon>Ampelomyces</taxon>
    </lineage>
</organism>
<keyword evidence="1" id="KW-1133">Transmembrane helix</keyword>
<name>A0A6A5QTI0_AMPQU</name>
<dbReference type="AlphaFoldDB" id="A0A6A5QTI0"/>
<evidence type="ECO:0000313" key="3">
    <source>
        <dbReference type="Proteomes" id="UP000800096"/>
    </source>
</evidence>
<keyword evidence="1" id="KW-0812">Transmembrane</keyword>